<protein>
    <recommendedName>
        <fullName evidence="3">SAM-dependent methyltransferase</fullName>
    </recommendedName>
</protein>
<dbReference type="RefSeq" id="WP_060192443.1">
    <property type="nucleotide sequence ID" value="NZ_LPHD01000049.1"/>
</dbReference>
<name>A0A125DMD4_9BURK</name>
<accession>A0A125DMD4</accession>
<dbReference type="Proteomes" id="UP000060630">
    <property type="component" value="Unassembled WGS sequence"/>
</dbReference>
<comment type="caution">
    <text evidence="1">The sequence shown here is derived from an EMBL/GenBank/DDBJ whole genome shotgun (WGS) entry which is preliminary data.</text>
</comment>
<organism evidence="1 2">
    <name type="scientific">Burkholderia ubonensis</name>
    <dbReference type="NCBI Taxonomy" id="101571"/>
    <lineage>
        <taxon>Bacteria</taxon>
        <taxon>Pseudomonadati</taxon>
        <taxon>Pseudomonadota</taxon>
        <taxon>Betaproteobacteria</taxon>
        <taxon>Burkholderiales</taxon>
        <taxon>Burkholderiaceae</taxon>
        <taxon>Burkholderia</taxon>
        <taxon>Burkholderia cepacia complex</taxon>
    </lineage>
</organism>
<evidence type="ECO:0000313" key="1">
    <source>
        <dbReference type="EMBL" id="KWA84045.1"/>
    </source>
</evidence>
<proteinExistence type="predicted"/>
<evidence type="ECO:0008006" key="3">
    <source>
        <dbReference type="Google" id="ProtNLM"/>
    </source>
</evidence>
<dbReference type="SUPFAM" id="SSF53335">
    <property type="entry name" value="S-adenosyl-L-methionine-dependent methyltransferases"/>
    <property type="match status" value="1"/>
</dbReference>
<evidence type="ECO:0000313" key="2">
    <source>
        <dbReference type="Proteomes" id="UP000060630"/>
    </source>
</evidence>
<reference evidence="1 2" key="1">
    <citation type="submission" date="2015-11" db="EMBL/GenBank/DDBJ databases">
        <title>Expanding the genomic diversity of Burkholderia species for the development of highly accurate diagnostics.</title>
        <authorList>
            <person name="Sahl J."/>
            <person name="Keim P."/>
            <person name="Wagner D."/>
        </authorList>
    </citation>
    <scope>NUCLEOTIDE SEQUENCE [LARGE SCALE GENOMIC DNA]</scope>
    <source>
        <strain evidence="1 2">MSMB2087WGS</strain>
    </source>
</reference>
<dbReference type="AlphaFoldDB" id="A0A125DMD4"/>
<gene>
    <name evidence="1" type="ORF">WL29_22015</name>
</gene>
<sequence length="187" mass="20343">MAYVRELKKLPLPVGCARVPGAYWTPDAAFVDELVKFLCARPVLEVFAGNGYLAAQLAARGVRITATSLFAGHDAHERGVYYNVKELDAVAAVRQEGARHEVLLLSWPTVTPAALAAVEAWGPGRDVVFVGEVTDYAKGHLGGCATDEFFERLAFHHQFKSYKGTMLEAAMVGRLNRGQPGTIRQVT</sequence>
<dbReference type="EMBL" id="LPHD01000049">
    <property type="protein sequence ID" value="KWA84045.1"/>
    <property type="molecule type" value="Genomic_DNA"/>
</dbReference>
<dbReference type="InterPro" id="IPR029063">
    <property type="entry name" value="SAM-dependent_MTases_sf"/>
</dbReference>